<organism evidence="2">
    <name type="scientific">Amblyomma americanum</name>
    <name type="common">Lone star tick</name>
    <dbReference type="NCBI Taxonomy" id="6943"/>
    <lineage>
        <taxon>Eukaryota</taxon>
        <taxon>Metazoa</taxon>
        <taxon>Ecdysozoa</taxon>
        <taxon>Arthropoda</taxon>
        <taxon>Chelicerata</taxon>
        <taxon>Arachnida</taxon>
        <taxon>Acari</taxon>
        <taxon>Parasitiformes</taxon>
        <taxon>Ixodida</taxon>
        <taxon>Ixodoidea</taxon>
        <taxon>Ixodidae</taxon>
        <taxon>Amblyomminae</taxon>
        <taxon>Amblyomma</taxon>
    </lineage>
</organism>
<accession>A0A0C9RVZ9</accession>
<proteinExistence type="evidence at transcript level"/>
<feature type="chain" id="PRO_5002219317" evidence="1">
    <location>
        <begin position="18"/>
        <end position="107"/>
    </location>
</feature>
<dbReference type="EMBL" id="GBZX01000999">
    <property type="protein sequence ID" value="JAG91741.1"/>
    <property type="molecule type" value="mRNA"/>
</dbReference>
<name>A0A0C9RVZ9_AMBAM</name>
<evidence type="ECO:0000256" key="1">
    <source>
        <dbReference type="SAM" id="SignalP"/>
    </source>
</evidence>
<sequence length="107" mass="12472">MRRILFVILSVSLQLNAVPSDAIYDQRKEEIGKGVHDNAYVLYDSSFAKLYQEKKQPMGRNDENQENRIRNDFTTLFKKVEQHFNNRSVMIKIKVLNISNNDDLGVP</sequence>
<feature type="signal peptide" evidence="1">
    <location>
        <begin position="1"/>
        <end position="17"/>
    </location>
</feature>
<evidence type="ECO:0000313" key="2">
    <source>
        <dbReference type="EMBL" id="JAG91741.1"/>
    </source>
</evidence>
<feature type="non-terminal residue" evidence="2">
    <location>
        <position position="107"/>
    </location>
</feature>
<reference evidence="2" key="1">
    <citation type="journal article" date="2015" name="PLoS ONE">
        <title>An Insight into the Sialome of the Lone Star Tick, Amblyomma americanum, with a Glimpse on Its Time Dependent Gene Expression.</title>
        <authorList>
            <person name="Karim S."/>
            <person name="Ribeiro J.M."/>
        </authorList>
    </citation>
    <scope>NUCLEOTIDE SEQUENCE</scope>
    <source>
        <tissue evidence="2">Salivary gland</tissue>
    </source>
</reference>
<dbReference type="AlphaFoldDB" id="A0A0C9RVZ9"/>
<keyword evidence="1" id="KW-0732">Signal</keyword>
<protein>
    <submittedName>
        <fullName evidence="2">Putative secreted protein</fullName>
    </submittedName>
</protein>